<dbReference type="Proteomes" id="UP000600139">
    <property type="component" value="Unassembled WGS sequence"/>
</dbReference>
<dbReference type="InterPro" id="IPR008928">
    <property type="entry name" value="6-hairpin_glycosidase_sf"/>
</dbReference>
<keyword evidence="1" id="KW-0732">Signal</keyword>
<organism evidence="3 4">
    <name type="scientific">Luteolibacter yonseiensis</name>
    <dbReference type="NCBI Taxonomy" id="1144680"/>
    <lineage>
        <taxon>Bacteria</taxon>
        <taxon>Pseudomonadati</taxon>
        <taxon>Verrucomicrobiota</taxon>
        <taxon>Verrucomicrobiia</taxon>
        <taxon>Verrucomicrobiales</taxon>
        <taxon>Verrucomicrobiaceae</taxon>
        <taxon>Luteolibacter</taxon>
    </lineage>
</organism>
<evidence type="ECO:0000313" key="4">
    <source>
        <dbReference type="Proteomes" id="UP000600139"/>
    </source>
</evidence>
<dbReference type="InterPro" id="IPR012341">
    <property type="entry name" value="6hp_glycosidase-like_sf"/>
</dbReference>
<dbReference type="AlphaFoldDB" id="A0A934R030"/>
<reference evidence="3" key="1">
    <citation type="submission" date="2021-01" db="EMBL/GenBank/DDBJ databases">
        <title>Modified the classification status of verrucomicrobia.</title>
        <authorList>
            <person name="Feng X."/>
        </authorList>
    </citation>
    <scope>NUCLEOTIDE SEQUENCE</scope>
    <source>
        <strain evidence="3">JCM 18052</strain>
    </source>
</reference>
<sequence>MKTHFLISLACAAAGALATAHPIGNVNRYLSNSARTDVIGPDMWTTLRELNDGRVGRPDTPESGMPQMPEENWGRPGLGMQGVFCAGHQTPLENLISIETSEKLVVTRHQWTPAWSLSYYRALPSGRPGTSPLAGALSIKETKCVTPEDVFVGELEILNDHREAAPFDIELIHPGLNRTGGRVTFTAVTNVGGIARDGRGWEINGSGWLSTRGDIDFGKNLIIPPQRTLRLRYAFAVDHVGTTDAEERVAAALTETDPFKRNEADFNSWFVKNVPAFSTSDPDILKLYYYRWFLVKRAIHDPKKFIPGHPYKRPAIYESPIGDWFCAVIGLPIPVQVQEVRWLRDITPGKNHILNWAENVHYQYREYLQFTPAALWNFYKIHPDAEILNAVAQPATDYAWKDVPVHGQPQLPVQRGSWPTGAEYQPNFYQFTKPEPWDWRHDAQGAGEGFPIAESVRLDKASFTIANLYGAANFMELLDNKKSFTDSRNQADRMLKTIEEKHWKDGFFYSTDPETHALADQAACYDGFLPFLFGMEKKPEYFAAFDKFFDPKWFWSEFPITTVAKNNPMYWSGNAIAGPTASSVEKPHVYPCSWNGPMWNYNNSAMCEALGSVATSSGGERFRDGWLEFHRRWSESHFVYGDRSVPCAMEHLRPTDGSNFRRQVVDYFHSAWLDSTFSYWAGIRVTDKRDKVIFDPLTKEDFRLENVPSGGRELTFVQEGGVRRVLGKDGAGLAEGRGMLEIPVR</sequence>
<dbReference type="RefSeq" id="WP_200350873.1">
    <property type="nucleotide sequence ID" value="NZ_BAABHZ010000006.1"/>
</dbReference>
<feature type="signal peptide" evidence="1">
    <location>
        <begin position="1"/>
        <end position="20"/>
    </location>
</feature>
<evidence type="ECO:0000313" key="3">
    <source>
        <dbReference type="EMBL" id="MBK1815913.1"/>
    </source>
</evidence>
<dbReference type="InterPro" id="IPR054491">
    <property type="entry name" value="MGH1-like_GH"/>
</dbReference>
<gene>
    <name evidence="3" type="ORF">JIN84_09805</name>
</gene>
<dbReference type="EMBL" id="JAENIK010000011">
    <property type="protein sequence ID" value="MBK1815913.1"/>
    <property type="molecule type" value="Genomic_DNA"/>
</dbReference>
<evidence type="ECO:0000256" key="1">
    <source>
        <dbReference type="SAM" id="SignalP"/>
    </source>
</evidence>
<protein>
    <recommendedName>
        <fullName evidence="2">Mannosylglycerate hydrolase MGH1-like glycoside hydrolase domain-containing protein</fullName>
    </recommendedName>
</protein>
<dbReference type="SUPFAM" id="SSF48208">
    <property type="entry name" value="Six-hairpin glycosidases"/>
    <property type="match status" value="1"/>
</dbReference>
<dbReference type="Pfam" id="PF22422">
    <property type="entry name" value="MGH1-like_GH"/>
    <property type="match status" value="1"/>
</dbReference>
<comment type="caution">
    <text evidence="3">The sequence shown here is derived from an EMBL/GenBank/DDBJ whole genome shotgun (WGS) entry which is preliminary data.</text>
</comment>
<dbReference type="GO" id="GO:0005975">
    <property type="term" value="P:carbohydrate metabolic process"/>
    <property type="evidence" value="ECO:0007669"/>
    <property type="project" value="InterPro"/>
</dbReference>
<feature type="chain" id="PRO_5036944037" description="Mannosylglycerate hydrolase MGH1-like glycoside hydrolase domain-containing protein" evidence="1">
    <location>
        <begin position="21"/>
        <end position="745"/>
    </location>
</feature>
<accession>A0A934R030</accession>
<dbReference type="Gene3D" id="1.50.10.10">
    <property type="match status" value="1"/>
</dbReference>
<feature type="domain" description="Mannosylglycerate hydrolase MGH1-like glycoside hydrolase" evidence="2">
    <location>
        <begin position="372"/>
        <end position="670"/>
    </location>
</feature>
<evidence type="ECO:0000259" key="2">
    <source>
        <dbReference type="Pfam" id="PF22422"/>
    </source>
</evidence>
<name>A0A934R030_9BACT</name>
<proteinExistence type="predicted"/>
<keyword evidence="4" id="KW-1185">Reference proteome</keyword>